<dbReference type="InterPro" id="IPR016137">
    <property type="entry name" value="RGS"/>
</dbReference>
<keyword evidence="7" id="KW-1185">Reference proteome</keyword>
<dbReference type="Pfam" id="PF00615">
    <property type="entry name" value="RGS"/>
    <property type="match status" value="1"/>
</dbReference>
<dbReference type="OMA" id="ARYMILE"/>
<dbReference type="Gene3D" id="1.10.167.10">
    <property type="entry name" value="Regulator of G-protein Signalling 4, domain 2"/>
    <property type="match status" value="1"/>
</dbReference>
<keyword evidence="2" id="KW-0288">FMN</keyword>
<dbReference type="CDD" id="cd00130">
    <property type="entry name" value="PAS"/>
    <property type="match status" value="1"/>
</dbReference>
<dbReference type="GeneID" id="19269758"/>
<dbReference type="KEGG" id="pfy:PFICI_04745"/>
<feature type="region of interest" description="Disordered" evidence="4">
    <location>
        <begin position="109"/>
        <end position="130"/>
    </location>
</feature>
<dbReference type="Proteomes" id="UP000030651">
    <property type="component" value="Unassembled WGS sequence"/>
</dbReference>
<evidence type="ECO:0000256" key="3">
    <source>
        <dbReference type="ARBA" id="ARBA00022991"/>
    </source>
</evidence>
<dbReference type="InterPro" id="IPR000014">
    <property type="entry name" value="PAS"/>
</dbReference>
<feature type="region of interest" description="Disordered" evidence="4">
    <location>
        <begin position="1"/>
        <end position="63"/>
    </location>
</feature>
<feature type="domain" description="PAC" evidence="5">
    <location>
        <begin position="348"/>
        <end position="401"/>
    </location>
</feature>
<feature type="compositionally biased region" description="Low complexity" evidence="4">
    <location>
        <begin position="111"/>
        <end position="125"/>
    </location>
</feature>
<dbReference type="AlphaFoldDB" id="W3XA12"/>
<feature type="compositionally biased region" description="Low complexity" evidence="4">
    <location>
        <begin position="487"/>
        <end position="501"/>
    </location>
</feature>
<feature type="compositionally biased region" description="Pro residues" evidence="4">
    <location>
        <begin position="469"/>
        <end position="479"/>
    </location>
</feature>
<dbReference type="PANTHER" id="PTHR47429">
    <property type="entry name" value="PROTEIN TWIN LOV 1"/>
    <property type="match status" value="1"/>
</dbReference>
<dbReference type="OrthoDB" id="447251at2759"/>
<feature type="compositionally biased region" description="Pro residues" evidence="4">
    <location>
        <begin position="45"/>
        <end position="56"/>
    </location>
</feature>
<dbReference type="InterPro" id="IPR000700">
    <property type="entry name" value="PAS-assoc_C"/>
</dbReference>
<protein>
    <recommendedName>
        <fullName evidence="5">PAC domain-containing protein</fullName>
    </recommendedName>
</protein>
<dbReference type="SUPFAM" id="SSF48097">
    <property type="entry name" value="Regulator of G-protein signaling, RGS"/>
    <property type="match status" value="1"/>
</dbReference>
<dbReference type="InParanoid" id="W3XA12"/>
<name>W3XA12_PESFW</name>
<evidence type="ECO:0000256" key="2">
    <source>
        <dbReference type="ARBA" id="ARBA00022643"/>
    </source>
</evidence>
<gene>
    <name evidence="6" type="ORF">PFICI_04745</name>
</gene>
<dbReference type="SUPFAM" id="SSF55785">
    <property type="entry name" value="PYP-like sensor domain (PAS domain)"/>
    <property type="match status" value="1"/>
</dbReference>
<feature type="compositionally biased region" description="Basic and acidic residues" evidence="4">
    <location>
        <begin position="630"/>
        <end position="641"/>
    </location>
</feature>
<dbReference type="eggNOG" id="KOG0498">
    <property type="taxonomic scope" value="Eukaryota"/>
</dbReference>
<dbReference type="EMBL" id="KI912111">
    <property type="protein sequence ID" value="ETS82869.1"/>
    <property type="molecule type" value="Genomic_DNA"/>
</dbReference>
<dbReference type="STRING" id="1229662.W3XA12"/>
<dbReference type="InterPro" id="IPR035965">
    <property type="entry name" value="PAS-like_dom_sf"/>
</dbReference>
<feature type="compositionally biased region" description="Polar residues" evidence="4">
    <location>
        <begin position="452"/>
        <end position="461"/>
    </location>
</feature>
<keyword evidence="3" id="KW-0157">Chromophore</keyword>
<feature type="region of interest" description="Disordered" evidence="4">
    <location>
        <begin position="404"/>
        <end position="506"/>
    </location>
</feature>
<organism evidence="6 7">
    <name type="scientific">Pestalotiopsis fici (strain W106-1 / CGMCC3.15140)</name>
    <dbReference type="NCBI Taxonomy" id="1229662"/>
    <lineage>
        <taxon>Eukaryota</taxon>
        <taxon>Fungi</taxon>
        <taxon>Dikarya</taxon>
        <taxon>Ascomycota</taxon>
        <taxon>Pezizomycotina</taxon>
        <taxon>Sordariomycetes</taxon>
        <taxon>Xylariomycetidae</taxon>
        <taxon>Amphisphaeriales</taxon>
        <taxon>Sporocadaceae</taxon>
        <taxon>Pestalotiopsis</taxon>
    </lineage>
</organism>
<dbReference type="Pfam" id="PF13426">
    <property type="entry name" value="PAS_9"/>
    <property type="match status" value="1"/>
</dbReference>
<dbReference type="Gene3D" id="3.30.450.20">
    <property type="entry name" value="PAS domain"/>
    <property type="match status" value="1"/>
</dbReference>
<dbReference type="HOGENOM" id="CLU_016398_0_0_1"/>
<feature type="compositionally biased region" description="Basic and acidic residues" evidence="4">
    <location>
        <begin position="410"/>
        <end position="435"/>
    </location>
</feature>
<evidence type="ECO:0000256" key="1">
    <source>
        <dbReference type="ARBA" id="ARBA00022630"/>
    </source>
</evidence>
<dbReference type="InterPro" id="IPR036305">
    <property type="entry name" value="RGS_sf"/>
</dbReference>
<feature type="compositionally biased region" description="Basic residues" evidence="4">
    <location>
        <begin position="436"/>
        <end position="448"/>
    </location>
</feature>
<sequence length="671" mass="74423">MSRTSTAKDLSRSRGSEPDFRRMSTPLLPTNYNYMDAVPSVPRVLSPPPTPRGPPPRPDRLSLRLRSNSGLRMHTNDAALSQYTDYSSPRKTTFTNSIAEHSHQNIDHILSPRSTRPGSRSSMTPQSPGLNSALPFMDLLGKDAFQMAMENPSVIRHLVQYSEEVGNEEGVDFLLKIREYNTALNEMTSVLTSISSSYTSIGASTPLNLPHMVSRPLNADIKRIAHSIIPSLENVFFESRSHVESELAQDLFPGFVKRQLVNCTAAELASDGSDDAAQLEYPGLGSCFSMTDASDPKHGVVSISEDFEELTGYTTAEAVGQNCAFLQGPFTDPEAVRRMQIAMRDQRECVELILNHHKNGEPFWNLLFLLPLKDTEGVLQYWLGAQVNVSECMNSRSDLLRVLNGGHPITTDRESSDGSTPRSDHFSGRETPKEGRRSRKNSIAHGRRNSKDAGTSRNWFSTFGRKAPAPCPPSPPPIPEIYDSALGSGSKKSKTSQFSSQRYVSRQKTPVYPTPYSSYMVLRCISSGGSSNQRQTTPSAKKKHSSKLMVSFYNEAVLELLSLPSDIAQEDIFHLLSVSKSFKASVRESVDQCETISMELLLERGRKRRASTGASNGHRPTALDLQSLRGDNEEKKSAKASKHERFWTHWTPLRDAKGQIDWVVLIVSPTS</sequence>
<keyword evidence="1" id="KW-0285">Flavoprotein</keyword>
<evidence type="ECO:0000313" key="6">
    <source>
        <dbReference type="EMBL" id="ETS82869.1"/>
    </source>
</evidence>
<feature type="compositionally biased region" description="Basic and acidic residues" evidence="4">
    <location>
        <begin position="9"/>
        <end position="22"/>
    </location>
</feature>
<dbReference type="InterPro" id="IPR044926">
    <property type="entry name" value="RGS_subdomain_2"/>
</dbReference>
<proteinExistence type="predicted"/>
<dbReference type="GO" id="GO:0005634">
    <property type="term" value="C:nucleus"/>
    <property type="evidence" value="ECO:0007669"/>
    <property type="project" value="TreeGrafter"/>
</dbReference>
<feature type="region of interest" description="Disordered" evidence="4">
    <location>
        <begin position="608"/>
        <end position="641"/>
    </location>
</feature>
<reference evidence="7" key="1">
    <citation type="journal article" date="2015" name="BMC Genomics">
        <title>Genomic and transcriptomic analysis of the endophytic fungus Pestalotiopsis fici reveals its lifestyle and high potential for synthesis of natural products.</title>
        <authorList>
            <person name="Wang X."/>
            <person name="Zhang X."/>
            <person name="Liu L."/>
            <person name="Xiang M."/>
            <person name="Wang W."/>
            <person name="Sun X."/>
            <person name="Che Y."/>
            <person name="Guo L."/>
            <person name="Liu G."/>
            <person name="Guo L."/>
            <person name="Wang C."/>
            <person name="Yin W.B."/>
            <person name="Stadler M."/>
            <person name="Zhang X."/>
            <person name="Liu X."/>
        </authorList>
    </citation>
    <scope>NUCLEOTIDE SEQUENCE [LARGE SCALE GENOMIC DNA]</scope>
    <source>
        <strain evidence="7">W106-1 / CGMCC3.15140</strain>
    </source>
</reference>
<evidence type="ECO:0000313" key="7">
    <source>
        <dbReference type="Proteomes" id="UP000030651"/>
    </source>
</evidence>
<evidence type="ECO:0000259" key="5">
    <source>
        <dbReference type="PROSITE" id="PS50113"/>
    </source>
</evidence>
<dbReference type="PROSITE" id="PS50113">
    <property type="entry name" value="PAC"/>
    <property type="match status" value="1"/>
</dbReference>
<dbReference type="NCBIfam" id="TIGR00229">
    <property type="entry name" value="sensory_box"/>
    <property type="match status" value="1"/>
</dbReference>
<evidence type="ECO:0000256" key="4">
    <source>
        <dbReference type="SAM" id="MobiDB-lite"/>
    </source>
</evidence>
<accession>W3XA12</accession>
<dbReference type="RefSeq" id="XP_007831517.1">
    <property type="nucleotide sequence ID" value="XM_007833326.1"/>
</dbReference>
<dbReference type="PANTHER" id="PTHR47429:SF2">
    <property type="entry name" value="PROTEIN TWIN LOV 1"/>
    <property type="match status" value="1"/>
</dbReference>